<dbReference type="EMBL" id="QGKV02000649">
    <property type="protein sequence ID" value="KAF3581139.1"/>
    <property type="molecule type" value="Genomic_DNA"/>
</dbReference>
<gene>
    <name evidence="1" type="ORF">DY000_02032690</name>
</gene>
<comment type="caution">
    <text evidence="1">The sequence shown here is derived from an EMBL/GenBank/DDBJ whole genome shotgun (WGS) entry which is preliminary data.</text>
</comment>
<evidence type="ECO:0000313" key="1">
    <source>
        <dbReference type="EMBL" id="KAF3581139.1"/>
    </source>
</evidence>
<proteinExistence type="predicted"/>
<organism evidence="1 2">
    <name type="scientific">Brassica cretica</name>
    <name type="common">Mustard</name>
    <dbReference type="NCBI Taxonomy" id="69181"/>
    <lineage>
        <taxon>Eukaryota</taxon>
        <taxon>Viridiplantae</taxon>
        <taxon>Streptophyta</taxon>
        <taxon>Embryophyta</taxon>
        <taxon>Tracheophyta</taxon>
        <taxon>Spermatophyta</taxon>
        <taxon>Magnoliopsida</taxon>
        <taxon>eudicotyledons</taxon>
        <taxon>Gunneridae</taxon>
        <taxon>Pentapetalae</taxon>
        <taxon>rosids</taxon>
        <taxon>malvids</taxon>
        <taxon>Brassicales</taxon>
        <taxon>Brassicaceae</taxon>
        <taxon>Brassiceae</taxon>
        <taxon>Brassica</taxon>
    </lineage>
</organism>
<keyword evidence="2" id="KW-1185">Reference proteome</keyword>
<accession>A0ABQ7DU08</accession>
<sequence length="84" mass="9386">MDLPVLRRRFAPLASHLHFKASSEFFETSVDLCAYIVAGLGSILYRMRLIRIMLQASVCVCLFGHEVLSTSGRQAIVFNAVLLD</sequence>
<dbReference type="Proteomes" id="UP000266723">
    <property type="component" value="Unassembled WGS sequence"/>
</dbReference>
<protein>
    <submittedName>
        <fullName evidence="1">Uncharacterized protein</fullName>
    </submittedName>
</protein>
<evidence type="ECO:0000313" key="2">
    <source>
        <dbReference type="Proteomes" id="UP000266723"/>
    </source>
</evidence>
<reference evidence="1 2" key="1">
    <citation type="journal article" date="2020" name="BMC Genomics">
        <title>Intraspecific diversification of the crop wild relative Brassica cretica Lam. using demographic model selection.</title>
        <authorList>
            <person name="Kioukis A."/>
            <person name="Michalopoulou V.A."/>
            <person name="Briers L."/>
            <person name="Pirintsos S."/>
            <person name="Studholme D.J."/>
            <person name="Pavlidis P."/>
            <person name="Sarris P.F."/>
        </authorList>
    </citation>
    <scope>NUCLEOTIDE SEQUENCE [LARGE SCALE GENOMIC DNA]</scope>
    <source>
        <strain evidence="2">cv. PFS-1207/04</strain>
    </source>
</reference>
<name>A0ABQ7DU08_BRACR</name>